<dbReference type="InterPro" id="IPR007159">
    <property type="entry name" value="SpoVT-AbrB_dom"/>
</dbReference>
<dbReference type="GO" id="GO:0003677">
    <property type="term" value="F:DNA binding"/>
    <property type="evidence" value="ECO:0007669"/>
    <property type="project" value="UniProtKB-UniRule"/>
</dbReference>
<dbReference type="InterPro" id="IPR037914">
    <property type="entry name" value="SpoVT-AbrB_sf"/>
</dbReference>
<evidence type="ECO:0000259" key="2">
    <source>
        <dbReference type="PROSITE" id="PS51740"/>
    </source>
</evidence>
<reference evidence="3 4" key="1">
    <citation type="submission" date="2017-01" db="EMBL/GenBank/DDBJ databases">
        <title>Novel large sulfur bacteria in the metagenomes of groundwater-fed chemosynthetic microbial mats in the Lake Huron basin.</title>
        <authorList>
            <person name="Sharrar A.M."/>
            <person name="Flood B.E."/>
            <person name="Bailey J.V."/>
            <person name="Jones D.S."/>
            <person name="Biddanda B."/>
            <person name="Ruberg S.A."/>
            <person name="Marcus D.N."/>
            <person name="Dick G.J."/>
        </authorList>
    </citation>
    <scope>NUCLEOTIDE SEQUENCE [LARGE SCALE GENOMIC DNA]</scope>
    <source>
        <strain evidence="3">A7</strain>
    </source>
</reference>
<proteinExistence type="predicted"/>
<accession>A0A1W9KS19</accession>
<dbReference type="AlphaFoldDB" id="A0A1W9KS19"/>
<dbReference type="SMART" id="SM00966">
    <property type="entry name" value="SpoVT_AbrB"/>
    <property type="match status" value="1"/>
</dbReference>
<name>A0A1W9KS19_9BURK</name>
<dbReference type="Proteomes" id="UP000192505">
    <property type="component" value="Unassembled WGS sequence"/>
</dbReference>
<evidence type="ECO:0000256" key="1">
    <source>
        <dbReference type="PROSITE-ProRule" id="PRU01076"/>
    </source>
</evidence>
<evidence type="ECO:0000313" key="3">
    <source>
        <dbReference type="EMBL" id="OQW87152.1"/>
    </source>
</evidence>
<comment type="caution">
    <text evidence="3">The sequence shown here is derived from an EMBL/GenBank/DDBJ whole genome shotgun (WGS) entry which is preliminary data.</text>
</comment>
<feature type="domain" description="SpoVT-AbrB" evidence="2">
    <location>
        <begin position="1"/>
        <end position="44"/>
    </location>
</feature>
<gene>
    <name evidence="3" type="ORF">BWK72_14415</name>
</gene>
<dbReference type="EMBL" id="MTEI01000010">
    <property type="protein sequence ID" value="OQW87152.1"/>
    <property type="molecule type" value="Genomic_DNA"/>
</dbReference>
<dbReference type="Pfam" id="PF04014">
    <property type="entry name" value="MazE_antitoxin"/>
    <property type="match status" value="1"/>
</dbReference>
<dbReference type="NCBIfam" id="TIGR01439">
    <property type="entry name" value="lp_hng_hel_AbrB"/>
    <property type="match status" value="1"/>
</dbReference>
<dbReference type="PROSITE" id="PS51740">
    <property type="entry name" value="SPOVT_ABRB"/>
    <property type="match status" value="1"/>
</dbReference>
<evidence type="ECO:0000313" key="4">
    <source>
        <dbReference type="Proteomes" id="UP000192505"/>
    </source>
</evidence>
<keyword evidence="1" id="KW-0238">DNA-binding</keyword>
<sequence>MKITSKGQVTIPQAVREQAGMLPNSEVEFEVRDNGEVVMRLAAPAPVVTLRQAFERVRGSANATAFKGMGTDEFMAFLRG</sequence>
<protein>
    <recommendedName>
        <fullName evidence="2">SpoVT-AbrB domain-containing protein</fullName>
    </recommendedName>
</protein>
<organism evidence="3 4">
    <name type="scientific">Rhodoferax ferrireducens</name>
    <dbReference type="NCBI Taxonomy" id="192843"/>
    <lineage>
        <taxon>Bacteria</taxon>
        <taxon>Pseudomonadati</taxon>
        <taxon>Pseudomonadota</taxon>
        <taxon>Betaproteobacteria</taxon>
        <taxon>Burkholderiales</taxon>
        <taxon>Comamonadaceae</taxon>
        <taxon>Rhodoferax</taxon>
    </lineage>
</organism>
<dbReference type="Gene3D" id="2.10.260.10">
    <property type="match status" value="1"/>
</dbReference>
<dbReference type="SUPFAM" id="SSF89447">
    <property type="entry name" value="AbrB/MazE/MraZ-like"/>
    <property type="match status" value="1"/>
</dbReference>